<gene>
    <name evidence="3" type="ORF">PACLA_8A043497</name>
</gene>
<accession>A0A6S7HV11</accession>
<organism evidence="3 4">
    <name type="scientific">Paramuricea clavata</name>
    <name type="common">Red gorgonian</name>
    <name type="synonym">Violescent sea-whip</name>
    <dbReference type="NCBI Taxonomy" id="317549"/>
    <lineage>
        <taxon>Eukaryota</taxon>
        <taxon>Metazoa</taxon>
        <taxon>Cnidaria</taxon>
        <taxon>Anthozoa</taxon>
        <taxon>Octocorallia</taxon>
        <taxon>Malacalcyonacea</taxon>
        <taxon>Plexauridae</taxon>
        <taxon>Paramuricea</taxon>
    </lineage>
</organism>
<keyword evidence="3" id="KW-0675">Receptor</keyword>
<feature type="domain" description="Mutator-like transposase" evidence="2">
    <location>
        <begin position="60"/>
        <end position="101"/>
    </location>
</feature>
<dbReference type="InterPro" id="IPR049012">
    <property type="entry name" value="Mutator_transp_dom"/>
</dbReference>
<evidence type="ECO:0000313" key="3">
    <source>
        <dbReference type="EMBL" id="CAB3998931.1"/>
    </source>
</evidence>
<dbReference type="GO" id="GO:0003677">
    <property type="term" value="F:DNA binding"/>
    <property type="evidence" value="ECO:0007669"/>
    <property type="project" value="InterPro"/>
</dbReference>
<evidence type="ECO:0000259" key="2">
    <source>
        <dbReference type="Pfam" id="PF20700"/>
    </source>
</evidence>
<protein>
    <submittedName>
        <fullName evidence="3">Low-density lipo receptor-related 4</fullName>
    </submittedName>
</protein>
<comment type="caution">
    <text evidence="3">The sequence shown here is derived from an EMBL/GenBank/DDBJ whole genome shotgun (WGS) entry which is preliminary data.</text>
</comment>
<dbReference type="InterPro" id="IPR007889">
    <property type="entry name" value="HTH_Psq"/>
</dbReference>
<dbReference type="Pfam" id="PF05225">
    <property type="entry name" value="HTH_psq"/>
    <property type="match status" value="1"/>
</dbReference>
<sequence>MSTWLPEIQLLLESCSNLSTKGTTGFRLCDMGLIADVFCLFKCPECDCVGLSLEDDDRRGHSTLNGCVTVISMETGKVLDVEALTSHCKECKYYEKLEKNRWSETMYAKLNVQTGMRIKCVLFISAVEKKELSIRKAATAYGAPKDALNRRVNVGKKMYH</sequence>
<evidence type="ECO:0000313" key="4">
    <source>
        <dbReference type="Proteomes" id="UP001152795"/>
    </source>
</evidence>
<reference evidence="3" key="1">
    <citation type="submission" date="2020-04" db="EMBL/GenBank/DDBJ databases">
        <authorList>
            <person name="Alioto T."/>
            <person name="Alioto T."/>
            <person name="Gomez Garrido J."/>
        </authorList>
    </citation>
    <scope>NUCLEOTIDE SEQUENCE</scope>
    <source>
        <strain evidence="3">A484AB</strain>
    </source>
</reference>
<dbReference type="AlphaFoldDB" id="A0A6S7HV11"/>
<evidence type="ECO:0000259" key="1">
    <source>
        <dbReference type="Pfam" id="PF05225"/>
    </source>
</evidence>
<dbReference type="Proteomes" id="UP001152795">
    <property type="component" value="Unassembled WGS sequence"/>
</dbReference>
<name>A0A6S7HV11_PARCT</name>
<dbReference type="EMBL" id="CACRXK020003471">
    <property type="protein sequence ID" value="CAB3998931.1"/>
    <property type="molecule type" value="Genomic_DNA"/>
</dbReference>
<proteinExistence type="predicted"/>
<keyword evidence="4" id="KW-1185">Reference proteome</keyword>
<feature type="domain" description="HTH psq-type" evidence="1">
    <location>
        <begin position="125"/>
        <end position="154"/>
    </location>
</feature>
<dbReference type="Pfam" id="PF20700">
    <property type="entry name" value="Mutator"/>
    <property type="match status" value="1"/>
</dbReference>